<protein>
    <recommendedName>
        <fullName evidence="3">ferric-chelate reductase (NADPH)</fullName>
        <ecNumber evidence="3">1.16.1.9</ecNumber>
    </recommendedName>
</protein>
<reference evidence="16" key="1">
    <citation type="submission" date="2021-03" db="EMBL/GenBank/DDBJ databases">
        <authorList>
            <person name="Tagirdzhanova G."/>
        </authorList>
    </citation>
    <scope>NUCLEOTIDE SEQUENCE</scope>
</reference>
<dbReference type="Gene3D" id="3.40.50.80">
    <property type="entry name" value="Nucleotide-binding domain of ferredoxin-NADP reductase (FNR) module"/>
    <property type="match status" value="1"/>
</dbReference>
<keyword evidence="6 14" id="KW-0812">Transmembrane</keyword>
<dbReference type="SFLD" id="SFLDG01168">
    <property type="entry name" value="Ferric_reductase_subgroup_(FRE"/>
    <property type="match status" value="1"/>
</dbReference>
<keyword evidence="11 14" id="KW-0472">Membrane</keyword>
<evidence type="ECO:0000256" key="5">
    <source>
        <dbReference type="ARBA" id="ARBA00022475"/>
    </source>
</evidence>
<accession>A0A8H3EEM1</accession>
<keyword evidence="7" id="KW-0249">Electron transport</keyword>
<comment type="caution">
    <text evidence="16">The sequence shown here is derived from an EMBL/GenBank/DDBJ whole genome shotgun (WGS) entry which is preliminary data.</text>
</comment>
<keyword evidence="5" id="KW-1003">Cell membrane</keyword>
<proteinExistence type="inferred from homology"/>
<dbReference type="SFLD" id="SFLDS00052">
    <property type="entry name" value="Ferric_Reductase_Domain"/>
    <property type="match status" value="1"/>
</dbReference>
<dbReference type="OrthoDB" id="3944240at2759"/>
<evidence type="ECO:0000256" key="10">
    <source>
        <dbReference type="ARBA" id="ARBA00023065"/>
    </source>
</evidence>
<evidence type="ECO:0000256" key="13">
    <source>
        <dbReference type="ARBA" id="ARBA00048483"/>
    </source>
</evidence>
<dbReference type="InterPro" id="IPR051410">
    <property type="entry name" value="Ferric/Cupric_Reductase"/>
</dbReference>
<dbReference type="GO" id="GO:0006826">
    <property type="term" value="P:iron ion transport"/>
    <property type="evidence" value="ECO:0007669"/>
    <property type="project" value="UniProtKB-ARBA"/>
</dbReference>
<dbReference type="PROSITE" id="PS51384">
    <property type="entry name" value="FAD_FR"/>
    <property type="match status" value="1"/>
</dbReference>
<feature type="transmembrane region" description="Helical" evidence="14">
    <location>
        <begin position="251"/>
        <end position="271"/>
    </location>
</feature>
<evidence type="ECO:0000313" key="17">
    <source>
        <dbReference type="Proteomes" id="UP000664169"/>
    </source>
</evidence>
<dbReference type="GO" id="GO:0052851">
    <property type="term" value="F:ferric-chelate reductase (NADPH) activity"/>
    <property type="evidence" value="ECO:0007669"/>
    <property type="project" value="UniProtKB-EC"/>
</dbReference>
<sequence length="658" mass="74045">MDMSGMGGMSMDSGMPGMFPENLIYARQYWYIVIAVVAAFMSIRVGRFVYSRLSVRRIRLEPEAVPSRPSNIFSQTIATSTAILRESTYWQPWNLNGRFSQFFTPPSAGKCIILALYWLTVLVMLFENSILQPGDPMYAYKWEKVGFRAAWVNVTQIPFIYLTATKLNPISILSGISYERLNWIHRWASRTVFVTVIFHWAYFYTEWSLADMVALELQMMRMVTYGFIAWGILGWQVLSSFGFFRNMCYELWVLHHLAGAGVLLWALYMHVPRYAQYNIWMSIAFVAFDYVGRMVWNVVQNVGLLRRGPKGMSLGYMATLEALPDGYTKVSIPNIHFTWKAGQHVYLSIPRIGPIEAHPFTIANDQDHNKKDGARTITLLIKAHAGFSRRIHNSARKDPTKSYRAFVSGPWGNPPDLRSYETVIFIANSTGATYNLPLFQQISRTKNCARNVVFSWVCKESCQISWFQNQILDASEEITANGARVAVRIGCTGGTSQICCCRAPPLSTVESLSTISDETFVKPEAEKSSYGQSDTSEELIKDKSPLTTITEKPTLPSSPTASISSESLALTIDDQKCSCICALRNNSMTDFSVSRPSLESIIRPAIEAARGETAIICCGRKSLMAEARNYVASLSDERAVHKGSGAQGIFLWCEEFGW</sequence>
<dbReference type="AlphaFoldDB" id="A0A8H3EEM1"/>
<evidence type="ECO:0000256" key="6">
    <source>
        <dbReference type="ARBA" id="ARBA00022692"/>
    </source>
</evidence>
<dbReference type="InterPro" id="IPR017938">
    <property type="entry name" value="Riboflavin_synthase-like_b-brl"/>
</dbReference>
<dbReference type="Proteomes" id="UP000664169">
    <property type="component" value="Unassembled WGS sequence"/>
</dbReference>
<evidence type="ECO:0000256" key="8">
    <source>
        <dbReference type="ARBA" id="ARBA00022989"/>
    </source>
</evidence>
<dbReference type="InterPro" id="IPR013121">
    <property type="entry name" value="Fe_red_NAD-bd_6"/>
</dbReference>
<dbReference type="Pfam" id="PF01794">
    <property type="entry name" value="Ferric_reduct"/>
    <property type="match status" value="1"/>
</dbReference>
<dbReference type="Pfam" id="PF08030">
    <property type="entry name" value="NAD_binding_6"/>
    <property type="match status" value="1"/>
</dbReference>
<dbReference type="InterPro" id="IPR017927">
    <property type="entry name" value="FAD-bd_FR_type"/>
</dbReference>
<evidence type="ECO:0000256" key="14">
    <source>
        <dbReference type="SAM" id="Phobius"/>
    </source>
</evidence>
<dbReference type="EMBL" id="CAJPDQ010000002">
    <property type="protein sequence ID" value="CAF9905726.1"/>
    <property type="molecule type" value="Genomic_DNA"/>
</dbReference>
<feature type="domain" description="FAD-binding FR-type" evidence="15">
    <location>
        <begin position="291"/>
        <end position="417"/>
    </location>
</feature>
<feature type="transmembrane region" description="Helical" evidence="14">
    <location>
        <begin position="223"/>
        <end position="244"/>
    </location>
</feature>
<dbReference type="CDD" id="cd06186">
    <property type="entry name" value="NOX_Duox_like_FAD_NADP"/>
    <property type="match status" value="1"/>
</dbReference>
<comment type="subcellular location">
    <subcellularLocation>
        <location evidence="1">Cell membrane</location>
        <topology evidence="1">Multi-pass membrane protein</topology>
    </subcellularLocation>
</comment>
<gene>
    <name evidence="16" type="ORF">GOMPHAMPRED_003341</name>
</gene>
<dbReference type="GO" id="GO:0005886">
    <property type="term" value="C:plasma membrane"/>
    <property type="evidence" value="ECO:0007669"/>
    <property type="project" value="UniProtKB-SubCell"/>
</dbReference>
<keyword evidence="9" id="KW-0560">Oxidoreductase</keyword>
<evidence type="ECO:0000256" key="12">
    <source>
        <dbReference type="ARBA" id="ARBA00023180"/>
    </source>
</evidence>
<evidence type="ECO:0000256" key="2">
    <source>
        <dbReference type="ARBA" id="ARBA00006278"/>
    </source>
</evidence>
<keyword evidence="4" id="KW-0813">Transport</keyword>
<name>A0A8H3EEM1_9LECA</name>
<feature type="transmembrane region" description="Helical" evidence="14">
    <location>
        <begin position="29"/>
        <end position="50"/>
    </location>
</feature>
<dbReference type="GO" id="GO:0015677">
    <property type="term" value="P:copper ion import"/>
    <property type="evidence" value="ECO:0007669"/>
    <property type="project" value="TreeGrafter"/>
</dbReference>
<evidence type="ECO:0000256" key="7">
    <source>
        <dbReference type="ARBA" id="ARBA00022982"/>
    </source>
</evidence>
<evidence type="ECO:0000313" key="16">
    <source>
        <dbReference type="EMBL" id="CAF9905726.1"/>
    </source>
</evidence>
<dbReference type="InterPro" id="IPR013130">
    <property type="entry name" value="Fe3_Rdtase_TM_dom"/>
</dbReference>
<comment type="similarity">
    <text evidence="2">Belongs to the ferric reductase (FRE) family.</text>
</comment>
<dbReference type="EC" id="1.16.1.9" evidence="3"/>
<evidence type="ECO:0000256" key="11">
    <source>
        <dbReference type="ARBA" id="ARBA00023136"/>
    </source>
</evidence>
<evidence type="ECO:0000259" key="15">
    <source>
        <dbReference type="PROSITE" id="PS51384"/>
    </source>
</evidence>
<dbReference type="Pfam" id="PF08022">
    <property type="entry name" value="FAD_binding_8"/>
    <property type="match status" value="1"/>
</dbReference>
<dbReference type="InterPro" id="IPR013112">
    <property type="entry name" value="FAD-bd_8"/>
</dbReference>
<feature type="transmembrane region" description="Helical" evidence="14">
    <location>
        <begin position="108"/>
        <end position="126"/>
    </location>
</feature>
<dbReference type="GO" id="GO:0006879">
    <property type="term" value="P:intracellular iron ion homeostasis"/>
    <property type="evidence" value="ECO:0007669"/>
    <property type="project" value="TreeGrafter"/>
</dbReference>
<dbReference type="InterPro" id="IPR039261">
    <property type="entry name" value="FNR_nucleotide-bd"/>
</dbReference>
<evidence type="ECO:0000256" key="3">
    <source>
        <dbReference type="ARBA" id="ARBA00012668"/>
    </source>
</evidence>
<evidence type="ECO:0000256" key="4">
    <source>
        <dbReference type="ARBA" id="ARBA00022448"/>
    </source>
</evidence>
<keyword evidence="10" id="KW-0406">Ion transport</keyword>
<dbReference type="SUPFAM" id="SSF63380">
    <property type="entry name" value="Riboflavin synthase domain-like"/>
    <property type="match status" value="1"/>
</dbReference>
<evidence type="ECO:0000256" key="9">
    <source>
        <dbReference type="ARBA" id="ARBA00023002"/>
    </source>
</evidence>
<organism evidence="16 17">
    <name type="scientific">Gomphillus americanus</name>
    <dbReference type="NCBI Taxonomy" id="1940652"/>
    <lineage>
        <taxon>Eukaryota</taxon>
        <taxon>Fungi</taxon>
        <taxon>Dikarya</taxon>
        <taxon>Ascomycota</taxon>
        <taxon>Pezizomycotina</taxon>
        <taxon>Lecanoromycetes</taxon>
        <taxon>OSLEUM clade</taxon>
        <taxon>Ostropomycetidae</taxon>
        <taxon>Ostropales</taxon>
        <taxon>Graphidaceae</taxon>
        <taxon>Gomphilloideae</taxon>
        <taxon>Gomphillus</taxon>
    </lineage>
</organism>
<keyword evidence="8 14" id="KW-1133">Transmembrane helix</keyword>
<keyword evidence="12" id="KW-0325">Glycoprotein</keyword>
<feature type="transmembrane region" description="Helical" evidence="14">
    <location>
        <begin position="184"/>
        <end position="203"/>
    </location>
</feature>
<dbReference type="PANTHER" id="PTHR32361">
    <property type="entry name" value="FERRIC/CUPRIC REDUCTASE TRANSMEMBRANE COMPONENT"/>
    <property type="match status" value="1"/>
</dbReference>
<keyword evidence="17" id="KW-1185">Reference proteome</keyword>
<evidence type="ECO:0000256" key="1">
    <source>
        <dbReference type="ARBA" id="ARBA00004651"/>
    </source>
</evidence>
<dbReference type="PANTHER" id="PTHR32361:SF9">
    <property type="entry name" value="FERRIC REDUCTASE TRANSMEMBRANE COMPONENT 3-RELATED"/>
    <property type="match status" value="1"/>
</dbReference>
<comment type="catalytic activity">
    <reaction evidence="13">
        <text>2 a Fe(II)-siderophore + NADP(+) + H(+) = 2 a Fe(III)-siderophore + NADPH</text>
        <dbReference type="Rhea" id="RHEA:28795"/>
        <dbReference type="Rhea" id="RHEA-COMP:11342"/>
        <dbReference type="Rhea" id="RHEA-COMP:11344"/>
        <dbReference type="ChEBI" id="CHEBI:15378"/>
        <dbReference type="ChEBI" id="CHEBI:29033"/>
        <dbReference type="ChEBI" id="CHEBI:29034"/>
        <dbReference type="ChEBI" id="CHEBI:57783"/>
        <dbReference type="ChEBI" id="CHEBI:58349"/>
        <dbReference type="EC" id="1.16.1.9"/>
    </reaction>
</comment>